<accession>A0A3B0MY09</accession>
<evidence type="ECO:0000313" key="2">
    <source>
        <dbReference type="Proteomes" id="UP000272908"/>
    </source>
</evidence>
<dbReference type="RefSeq" id="WP_121096724.1">
    <property type="nucleotide sequence ID" value="NZ_UIHC01000060.1"/>
</dbReference>
<keyword evidence="2" id="KW-1185">Reference proteome</keyword>
<dbReference type="Proteomes" id="UP000272908">
    <property type="component" value="Unassembled WGS sequence"/>
</dbReference>
<proteinExistence type="predicted"/>
<organism evidence="1 2">
    <name type="scientific">Roseinatronobacter ekhonensis</name>
    <dbReference type="NCBI Taxonomy" id="254356"/>
    <lineage>
        <taxon>Bacteria</taxon>
        <taxon>Pseudomonadati</taxon>
        <taxon>Pseudomonadota</taxon>
        <taxon>Alphaproteobacteria</taxon>
        <taxon>Rhodobacterales</taxon>
        <taxon>Paracoccaceae</taxon>
        <taxon>Roseinatronobacter</taxon>
    </lineage>
</organism>
<name>A0A3B0MY09_9RHOB</name>
<reference evidence="2" key="1">
    <citation type="submission" date="2018-08" db="EMBL/GenBank/DDBJ databases">
        <authorList>
            <person name="Rodrigo-Torres L."/>
            <person name="Arahal R. D."/>
            <person name="Lucena T."/>
        </authorList>
    </citation>
    <scope>NUCLEOTIDE SEQUENCE [LARGE SCALE GENOMIC DNA]</scope>
    <source>
        <strain evidence="2">CECT 7235</strain>
    </source>
</reference>
<dbReference type="EMBL" id="UIHC01000060">
    <property type="protein sequence ID" value="SUZ33614.1"/>
    <property type="molecule type" value="Genomic_DNA"/>
</dbReference>
<sequence length="173" mass="18802">MTAPRDDLLAAFPDLVAECIRGHLPRLKTCEGMLGGFDLDELKRTGLASPAVLVSRLGVRPRDTLAGPHRRVTLAMAAFVVTRDEMGLKRDTALSNITATLIQLIPDQYWGLAGVGEAERVEERVLINRAARQVTASLAVVTWDQPVTLAALPEDMVLRPELYLGGDMDGDIT</sequence>
<gene>
    <name evidence="1" type="ORF">ROE7235_03387</name>
</gene>
<dbReference type="OrthoDB" id="7873442at2"/>
<protein>
    <submittedName>
        <fullName evidence="1">Uncharacterized protein</fullName>
    </submittedName>
</protein>
<dbReference type="AlphaFoldDB" id="A0A3B0MY09"/>
<evidence type="ECO:0000313" key="1">
    <source>
        <dbReference type="EMBL" id="SUZ33614.1"/>
    </source>
</evidence>